<dbReference type="Gene3D" id="1.10.10.2840">
    <property type="entry name" value="PucR C-terminal helix-turn-helix domain"/>
    <property type="match status" value="1"/>
</dbReference>
<evidence type="ECO:0000313" key="3">
    <source>
        <dbReference type="Proteomes" id="UP000501452"/>
    </source>
</evidence>
<evidence type="ECO:0000313" key="2">
    <source>
        <dbReference type="EMBL" id="QIN84822.1"/>
    </source>
</evidence>
<organism evidence="2 3">
    <name type="scientific">Rubrobacter tropicus</name>
    <dbReference type="NCBI Taxonomy" id="2653851"/>
    <lineage>
        <taxon>Bacteria</taxon>
        <taxon>Bacillati</taxon>
        <taxon>Actinomycetota</taxon>
        <taxon>Rubrobacteria</taxon>
        <taxon>Rubrobacterales</taxon>
        <taxon>Rubrobacteraceae</taxon>
        <taxon>Rubrobacter</taxon>
    </lineage>
</organism>
<dbReference type="EMBL" id="CP045119">
    <property type="protein sequence ID" value="QIN84822.1"/>
    <property type="molecule type" value="Genomic_DNA"/>
</dbReference>
<dbReference type="InterPro" id="IPR025736">
    <property type="entry name" value="PucR_C-HTH_dom"/>
</dbReference>
<gene>
    <name evidence="2" type="ORF">GBA63_20865</name>
</gene>
<dbReference type="Proteomes" id="UP000501452">
    <property type="component" value="Chromosome"/>
</dbReference>
<dbReference type="KEGG" id="rub:GBA63_20865"/>
<proteinExistence type="predicted"/>
<dbReference type="InterPro" id="IPR051448">
    <property type="entry name" value="CdaR-like_regulators"/>
</dbReference>
<dbReference type="PANTHER" id="PTHR33744">
    <property type="entry name" value="CARBOHYDRATE DIACID REGULATOR"/>
    <property type="match status" value="1"/>
</dbReference>
<dbReference type="InterPro" id="IPR042070">
    <property type="entry name" value="PucR_C-HTH_sf"/>
</dbReference>
<reference evidence="2 3" key="1">
    <citation type="submission" date="2019-10" db="EMBL/GenBank/DDBJ databases">
        <title>Rubrobacter sp nov SCSIO 52090 isolated from a deep-sea sediment in the South China Sea.</title>
        <authorList>
            <person name="Chen R.W."/>
        </authorList>
    </citation>
    <scope>NUCLEOTIDE SEQUENCE [LARGE SCALE GENOMIC DNA]</scope>
    <source>
        <strain evidence="2 3">SCSIO 52909</strain>
    </source>
</reference>
<feature type="domain" description="PucR C-terminal helix-turn-helix" evidence="1">
    <location>
        <begin position="37"/>
        <end position="95"/>
    </location>
</feature>
<dbReference type="AlphaFoldDB" id="A0A6G8QEE6"/>
<dbReference type="Pfam" id="PF13556">
    <property type="entry name" value="HTH_30"/>
    <property type="match status" value="1"/>
</dbReference>
<sequence>MDPQPMLEALARSGELRPFRELIGRVEAYDREHNSDLIRTLKVFFAANANTSEAADRLYLHRNSLPYRLARVGDLTGLDLKDHRARLALQLGLLAASTERSNDHEVEHP</sequence>
<name>A0A6G8QEE6_9ACTN</name>
<protein>
    <recommendedName>
        <fullName evidence="1">PucR C-terminal helix-turn-helix domain-containing protein</fullName>
    </recommendedName>
</protein>
<evidence type="ECO:0000259" key="1">
    <source>
        <dbReference type="Pfam" id="PF13556"/>
    </source>
</evidence>
<dbReference type="RefSeq" id="WP_166179391.1">
    <property type="nucleotide sequence ID" value="NZ_CP045119.1"/>
</dbReference>
<accession>A0A6G8QEE6</accession>
<keyword evidence="3" id="KW-1185">Reference proteome</keyword>